<keyword evidence="2" id="KW-1185">Reference proteome</keyword>
<evidence type="ECO:0000313" key="2">
    <source>
        <dbReference type="Proteomes" id="UP000499080"/>
    </source>
</evidence>
<evidence type="ECO:0000313" key="1">
    <source>
        <dbReference type="EMBL" id="GBO00699.1"/>
    </source>
</evidence>
<dbReference type="EMBL" id="BGPR01029119">
    <property type="protein sequence ID" value="GBO00699.1"/>
    <property type="molecule type" value="Genomic_DNA"/>
</dbReference>
<proteinExistence type="predicted"/>
<protein>
    <submittedName>
        <fullName evidence="1">Uncharacterized protein</fullName>
    </submittedName>
</protein>
<accession>A0A4Y2TJC7</accession>
<comment type="caution">
    <text evidence="1">The sequence shown here is derived from an EMBL/GenBank/DDBJ whole genome shotgun (WGS) entry which is preliminary data.</text>
</comment>
<dbReference type="AlphaFoldDB" id="A0A4Y2TJC7"/>
<sequence length="131" mass="14316">MSSYWRSSLERSFTTACLSTSSVRVKLRSNGLSFHRFRPRFALFPFVGTGRIEMDNGLVSASLVSRVVAVNSSHIKGPDGAIASVHSRAAEIFAKPRAIGTARLFEFHRPQSTSTNLTRGLAKPHAVGTRL</sequence>
<dbReference type="Proteomes" id="UP000499080">
    <property type="component" value="Unassembled WGS sequence"/>
</dbReference>
<reference evidence="1 2" key="1">
    <citation type="journal article" date="2019" name="Sci. Rep.">
        <title>Orb-weaving spider Araneus ventricosus genome elucidates the spidroin gene catalogue.</title>
        <authorList>
            <person name="Kono N."/>
            <person name="Nakamura H."/>
            <person name="Ohtoshi R."/>
            <person name="Moran D.A.P."/>
            <person name="Shinohara A."/>
            <person name="Yoshida Y."/>
            <person name="Fujiwara M."/>
            <person name="Mori M."/>
            <person name="Tomita M."/>
            <person name="Arakawa K."/>
        </authorList>
    </citation>
    <scope>NUCLEOTIDE SEQUENCE [LARGE SCALE GENOMIC DNA]</scope>
</reference>
<gene>
    <name evidence="1" type="ORF">AVEN_271575_1</name>
</gene>
<organism evidence="1 2">
    <name type="scientific">Araneus ventricosus</name>
    <name type="common">Orbweaver spider</name>
    <name type="synonym">Epeira ventricosa</name>
    <dbReference type="NCBI Taxonomy" id="182803"/>
    <lineage>
        <taxon>Eukaryota</taxon>
        <taxon>Metazoa</taxon>
        <taxon>Ecdysozoa</taxon>
        <taxon>Arthropoda</taxon>
        <taxon>Chelicerata</taxon>
        <taxon>Arachnida</taxon>
        <taxon>Araneae</taxon>
        <taxon>Araneomorphae</taxon>
        <taxon>Entelegynae</taxon>
        <taxon>Araneoidea</taxon>
        <taxon>Araneidae</taxon>
        <taxon>Araneus</taxon>
    </lineage>
</organism>
<name>A0A4Y2TJC7_ARAVE</name>